<dbReference type="Proteomes" id="UP001597478">
    <property type="component" value="Unassembled WGS sequence"/>
</dbReference>
<evidence type="ECO:0000313" key="2">
    <source>
        <dbReference type="EMBL" id="MFD2797941.1"/>
    </source>
</evidence>
<feature type="transmembrane region" description="Helical" evidence="1">
    <location>
        <begin position="20"/>
        <end position="36"/>
    </location>
</feature>
<evidence type="ECO:0000256" key="1">
    <source>
        <dbReference type="SAM" id="Phobius"/>
    </source>
</evidence>
<proteinExistence type="predicted"/>
<sequence length="93" mass="10686">MDQRRSAPHTLVEPIRRPGIWAVMVLLMVASVPLYLPSGTVRPLVFGLPYWMVISVVATLLFAAFTSWVCLRRWNLAEPDEERRAEEESTWTT</sequence>
<protein>
    <recommendedName>
        <fullName evidence="4">DUF3311 domain-containing protein</fullName>
    </recommendedName>
</protein>
<gene>
    <name evidence="2" type="ORF">ACFS2C_00855</name>
</gene>
<evidence type="ECO:0008006" key="4">
    <source>
        <dbReference type="Google" id="ProtNLM"/>
    </source>
</evidence>
<name>A0ABW5W2Z3_9PSEU</name>
<organism evidence="2 3">
    <name type="scientific">Prauserella oleivorans</name>
    <dbReference type="NCBI Taxonomy" id="1478153"/>
    <lineage>
        <taxon>Bacteria</taxon>
        <taxon>Bacillati</taxon>
        <taxon>Actinomycetota</taxon>
        <taxon>Actinomycetes</taxon>
        <taxon>Pseudonocardiales</taxon>
        <taxon>Pseudonocardiaceae</taxon>
        <taxon>Prauserella</taxon>
    </lineage>
</organism>
<keyword evidence="1" id="KW-1133">Transmembrane helix</keyword>
<accession>A0ABW5W2Z3</accession>
<feature type="transmembrane region" description="Helical" evidence="1">
    <location>
        <begin position="48"/>
        <end position="71"/>
    </location>
</feature>
<comment type="caution">
    <text evidence="2">The sequence shown here is derived from an EMBL/GenBank/DDBJ whole genome shotgun (WGS) entry which is preliminary data.</text>
</comment>
<keyword evidence="1" id="KW-0472">Membrane</keyword>
<reference evidence="3" key="1">
    <citation type="journal article" date="2019" name="Int. J. Syst. Evol. Microbiol.">
        <title>The Global Catalogue of Microorganisms (GCM) 10K type strain sequencing project: providing services to taxonomists for standard genome sequencing and annotation.</title>
        <authorList>
            <consortium name="The Broad Institute Genomics Platform"/>
            <consortium name="The Broad Institute Genome Sequencing Center for Infectious Disease"/>
            <person name="Wu L."/>
            <person name="Ma J."/>
        </authorList>
    </citation>
    <scope>NUCLEOTIDE SEQUENCE [LARGE SCALE GENOMIC DNA]</scope>
    <source>
        <strain evidence="3">IBRC-M 10906</strain>
    </source>
</reference>
<dbReference type="EMBL" id="JBHUOF010000001">
    <property type="protein sequence ID" value="MFD2797941.1"/>
    <property type="molecule type" value="Genomic_DNA"/>
</dbReference>
<evidence type="ECO:0000313" key="3">
    <source>
        <dbReference type="Proteomes" id="UP001597478"/>
    </source>
</evidence>
<keyword evidence="3" id="KW-1185">Reference proteome</keyword>
<dbReference type="RefSeq" id="WP_377387382.1">
    <property type="nucleotide sequence ID" value="NZ_JBHSAN010000008.1"/>
</dbReference>
<keyword evidence="1" id="KW-0812">Transmembrane</keyword>